<gene>
    <name evidence="1" type="ORF">EBB79_09180</name>
</gene>
<organism evidence="1 2">
    <name type="scientific">Parasedimentitalea marina</name>
    <dbReference type="NCBI Taxonomy" id="2483033"/>
    <lineage>
        <taxon>Bacteria</taxon>
        <taxon>Pseudomonadati</taxon>
        <taxon>Pseudomonadota</taxon>
        <taxon>Alphaproteobacteria</taxon>
        <taxon>Rhodobacterales</taxon>
        <taxon>Paracoccaceae</taxon>
        <taxon>Parasedimentitalea</taxon>
    </lineage>
</organism>
<reference evidence="1 2" key="1">
    <citation type="submission" date="2018-10" db="EMBL/GenBank/DDBJ databases">
        <title>Parasedimentitalea marina sp. nov., a psychrophilic bacterium isolated from deep seawater of the New Britain Trench.</title>
        <authorList>
            <person name="Cao J."/>
        </authorList>
    </citation>
    <scope>NUCLEOTIDE SEQUENCE [LARGE SCALE GENOMIC DNA]</scope>
    <source>
        <strain evidence="1 2">W43</strain>
    </source>
</reference>
<keyword evidence="2" id="KW-1185">Reference proteome</keyword>
<accession>A0A3T0N222</accession>
<dbReference type="KEGG" id="sedi:EBB79_09180"/>
<sequence>MSYSINGIEVYADVTTEPDTDEVLCVDFALHAPSRAVLEAVALAKNLMVIHPETATPEAVRGANFFDVTVVLTPAVTDMDGAVITPALLDPRYNCNLRIGEPLIRKKDASGWHLWELLLLDWTGIGTDSIINDKVPGVAVSDVSLVDLSEVDTRQKGIA</sequence>
<name>A0A3T0N222_9RHOB</name>
<dbReference type="OrthoDB" id="7882902at2"/>
<evidence type="ECO:0000313" key="2">
    <source>
        <dbReference type="Proteomes" id="UP000283063"/>
    </source>
</evidence>
<evidence type="ECO:0000313" key="1">
    <source>
        <dbReference type="EMBL" id="AZV78047.1"/>
    </source>
</evidence>
<dbReference type="EMBL" id="CP033219">
    <property type="protein sequence ID" value="AZV78047.1"/>
    <property type="molecule type" value="Genomic_DNA"/>
</dbReference>
<protein>
    <submittedName>
        <fullName evidence="1">Uncharacterized protein</fullName>
    </submittedName>
</protein>
<dbReference type="AlphaFoldDB" id="A0A3T0N222"/>
<proteinExistence type="predicted"/>
<dbReference type="RefSeq" id="WP_127748604.1">
    <property type="nucleotide sequence ID" value="NZ_CP033219.1"/>
</dbReference>
<dbReference type="Proteomes" id="UP000283063">
    <property type="component" value="Chromosome"/>
</dbReference>